<evidence type="ECO:0000259" key="2">
    <source>
        <dbReference type="Pfam" id="PF07859"/>
    </source>
</evidence>
<dbReference type="Gene3D" id="3.40.50.1820">
    <property type="entry name" value="alpha/beta hydrolase"/>
    <property type="match status" value="1"/>
</dbReference>
<dbReference type="Proteomes" id="UP001218362">
    <property type="component" value="Chromosome"/>
</dbReference>
<dbReference type="Pfam" id="PF07859">
    <property type="entry name" value="Abhydrolase_3"/>
    <property type="match status" value="1"/>
</dbReference>
<name>A0AAJ5X897_9SPHN</name>
<protein>
    <submittedName>
        <fullName evidence="3">Alpha/beta hydrolase</fullName>
    </submittedName>
</protein>
<dbReference type="PANTHER" id="PTHR48081:SF8">
    <property type="entry name" value="ALPHA_BETA HYDROLASE FOLD-3 DOMAIN-CONTAINING PROTEIN-RELATED"/>
    <property type="match status" value="1"/>
</dbReference>
<dbReference type="InterPro" id="IPR029058">
    <property type="entry name" value="AB_hydrolase_fold"/>
</dbReference>
<dbReference type="InterPro" id="IPR050300">
    <property type="entry name" value="GDXG_lipolytic_enzyme"/>
</dbReference>
<dbReference type="KEGG" id="acob:P0Y56_05505"/>
<reference evidence="3" key="1">
    <citation type="submission" date="2023-03" db="EMBL/GenBank/DDBJ databases">
        <title>Andean soil-derived lignocellulolytic bacterial consortium as a source of novel taxa and putative plastic-active enzymes.</title>
        <authorList>
            <person name="Diaz-Garcia L."/>
            <person name="Chuvochina M."/>
            <person name="Feuerriegel G."/>
            <person name="Bunk B."/>
            <person name="Sproer C."/>
            <person name="Streit W.R."/>
            <person name="Rodriguez L.M."/>
            <person name="Overmann J."/>
            <person name="Jimenez D.J."/>
        </authorList>
    </citation>
    <scope>NUCLEOTIDE SEQUENCE</scope>
    <source>
        <strain evidence="3">MAG 26</strain>
    </source>
</reference>
<keyword evidence="1 3" id="KW-0378">Hydrolase</keyword>
<organism evidence="3 4">
    <name type="scientific">Candidatus Andeanibacterium colombiense</name>
    <dbReference type="NCBI Taxonomy" id="3121345"/>
    <lineage>
        <taxon>Bacteria</taxon>
        <taxon>Pseudomonadati</taxon>
        <taxon>Pseudomonadota</taxon>
        <taxon>Alphaproteobacteria</taxon>
        <taxon>Sphingomonadales</taxon>
        <taxon>Sphingomonadaceae</taxon>
        <taxon>Candidatus Andeanibacterium</taxon>
    </lineage>
</organism>
<dbReference type="InterPro" id="IPR013094">
    <property type="entry name" value="AB_hydrolase_3"/>
</dbReference>
<dbReference type="AlphaFoldDB" id="A0AAJ5X897"/>
<accession>A0AAJ5X897</accession>
<dbReference type="SUPFAM" id="SSF53474">
    <property type="entry name" value="alpha/beta-Hydrolases"/>
    <property type="match status" value="1"/>
</dbReference>
<feature type="domain" description="Alpha/beta hydrolase fold-3" evidence="2">
    <location>
        <begin position="79"/>
        <end position="289"/>
    </location>
</feature>
<evidence type="ECO:0000256" key="1">
    <source>
        <dbReference type="ARBA" id="ARBA00022801"/>
    </source>
</evidence>
<proteinExistence type="predicted"/>
<dbReference type="GO" id="GO:0016787">
    <property type="term" value="F:hydrolase activity"/>
    <property type="evidence" value="ECO:0007669"/>
    <property type="project" value="UniProtKB-KW"/>
</dbReference>
<dbReference type="EMBL" id="CP119316">
    <property type="protein sequence ID" value="WEK47750.1"/>
    <property type="molecule type" value="Genomic_DNA"/>
</dbReference>
<evidence type="ECO:0000313" key="3">
    <source>
        <dbReference type="EMBL" id="WEK47750.1"/>
    </source>
</evidence>
<dbReference type="PANTHER" id="PTHR48081">
    <property type="entry name" value="AB HYDROLASE SUPERFAMILY PROTEIN C4A8.06C"/>
    <property type="match status" value="1"/>
</dbReference>
<sequence>MINTRHLVDPEIAAMLDMPDIEITSETLAAVRANPLFSTEGLPPPLFPATQAWAKVPGGPDVRLVVINPPSQRSKRAAILHIHGGGMVVGTADTAGMTRQLMALEHDCVIVSVEYRLAPETPFPGPQEDTYAALLWLAEHAGELGVDPARIVVFGESAGGGLAASLALMARDRAGPKLAGQVLIYPMLDWRTGGPDDQWQNAHTGEFIWTRDKNRFGWESLRGDYEPSDERKGWFSPALAEDLTGLPPTYMITGALDLFLDEDLDYARRLIDAGVQTELHVYPGAIHAFEIVPGTALQAQAAMDLRRGLERLFG</sequence>
<evidence type="ECO:0000313" key="4">
    <source>
        <dbReference type="Proteomes" id="UP001218362"/>
    </source>
</evidence>
<gene>
    <name evidence="3" type="ORF">P0Y56_05505</name>
</gene>